<evidence type="ECO:0000256" key="1">
    <source>
        <dbReference type="SAM" id="MobiDB-lite"/>
    </source>
</evidence>
<dbReference type="Proteomes" id="UP000250043">
    <property type="component" value="Unassembled WGS sequence"/>
</dbReference>
<reference evidence="2 3" key="1">
    <citation type="submission" date="2016-07" db="EMBL/GenBank/DDBJ databases">
        <title>Draft genome of the white-rot fungus Obba rivulosa 3A-2.</title>
        <authorList>
            <consortium name="DOE Joint Genome Institute"/>
            <person name="Miettinen O."/>
            <person name="Riley R."/>
            <person name="Acob R."/>
            <person name="Barry K."/>
            <person name="Cullen D."/>
            <person name="De Vries R."/>
            <person name="Hainaut M."/>
            <person name="Hatakka A."/>
            <person name="Henrissat B."/>
            <person name="Hilden K."/>
            <person name="Kuo R."/>
            <person name="Labutti K."/>
            <person name="Lipzen A."/>
            <person name="Makela M.R."/>
            <person name="Sandor L."/>
            <person name="Spatafora J.W."/>
            <person name="Grigoriev I.V."/>
            <person name="Hibbett D.S."/>
        </authorList>
    </citation>
    <scope>NUCLEOTIDE SEQUENCE [LARGE SCALE GENOMIC DNA]</scope>
    <source>
        <strain evidence="2 3">3A-2</strain>
    </source>
</reference>
<feature type="non-terminal residue" evidence="2">
    <location>
        <position position="1"/>
    </location>
</feature>
<evidence type="ECO:0000313" key="3">
    <source>
        <dbReference type="Proteomes" id="UP000250043"/>
    </source>
</evidence>
<evidence type="ECO:0000313" key="2">
    <source>
        <dbReference type="EMBL" id="OCH95071.1"/>
    </source>
</evidence>
<organism evidence="2 3">
    <name type="scientific">Obba rivulosa</name>
    <dbReference type="NCBI Taxonomy" id="1052685"/>
    <lineage>
        <taxon>Eukaryota</taxon>
        <taxon>Fungi</taxon>
        <taxon>Dikarya</taxon>
        <taxon>Basidiomycota</taxon>
        <taxon>Agaricomycotina</taxon>
        <taxon>Agaricomycetes</taxon>
        <taxon>Polyporales</taxon>
        <taxon>Gelatoporiaceae</taxon>
        <taxon>Obba</taxon>
    </lineage>
</organism>
<proteinExistence type="predicted"/>
<name>A0A8E2DSV7_9APHY</name>
<keyword evidence="3" id="KW-1185">Reference proteome</keyword>
<accession>A0A8E2DSV7</accession>
<dbReference type="EMBL" id="KV722338">
    <property type="protein sequence ID" value="OCH95071.1"/>
    <property type="molecule type" value="Genomic_DNA"/>
</dbReference>
<protein>
    <submittedName>
        <fullName evidence="2">Uncharacterized protein</fullName>
    </submittedName>
</protein>
<gene>
    <name evidence="2" type="ORF">OBBRIDRAFT_788534</name>
</gene>
<dbReference type="AlphaFoldDB" id="A0A8E2DSV7"/>
<sequence>MTELTDSSVFLVPSEVLQMHLYQPVLYDERGSGPQAPGETASTVQSVQQSPAHSSTAVCATLCAPPAPRVHFRCPAHTFDPLCAGLPPCAYLRLPVRTSATLHTYPMPC</sequence>
<feature type="region of interest" description="Disordered" evidence="1">
    <location>
        <begin position="28"/>
        <end position="47"/>
    </location>
</feature>